<reference evidence="2 3" key="1">
    <citation type="submission" date="2014-04" db="EMBL/GenBank/DDBJ databases">
        <title>Whole genome of Muricauda olearia.</title>
        <authorList>
            <person name="Zhang X.-H."/>
            <person name="Tang K."/>
        </authorList>
    </citation>
    <scope>NUCLEOTIDE SEQUENCE [LARGE SCALE GENOMIC DNA]</scope>
    <source>
        <strain evidence="2 3">Th120</strain>
    </source>
</reference>
<accession>A0A444VPS3</accession>
<dbReference type="Proteomes" id="UP000290261">
    <property type="component" value="Unassembled WGS sequence"/>
</dbReference>
<keyword evidence="3" id="KW-1185">Reference proteome</keyword>
<evidence type="ECO:0000313" key="3">
    <source>
        <dbReference type="Proteomes" id="UP000290261"/>
    </source>
</evidence>
<evidence type="ECO:0000313" key="2">
    <source>
        <dbReference type="EMBL" id="RYC52815.1"/>
    </source>
</evidence>
<keyword evidence="1" id="KW-1133">Transmembrane helix</keyword>
<feature type="transmembrane region" description="Helical" evidence="1">
    <location>
        <begin position="104"/>
        <end position="122"/>
    </location>
</feature>
<gene>
    <name evidence="2" type="ORF">DN53_00930</name>
</gene>
<dbReference type="RefSeq" id="WP_129652541.1">
    <property type="nucleotide sequence ID" value="NZ_ML142907.1"/>
</dbReference>
<organism evidence="2 3">
    <name type="scientific">Flagellimonas olearia</name>
    <dbReference type="NCBI Taxonomy" id="552546"/>
    <lineage>
        <taxon>Bacteria</taxon>
        <taxon>Pseudomonadati</taxon>
        <taxon>Bacteroidota</taxon>
        <taxon>Flavobacteriia</taxon>
        <taxon>Flavobacteriales</taxon>
        <taxon>Flavobacteriaceae</taxon>
        <taxon>Flagellimonas</taxon>
    </lineage>
</organism>
<keyword evidence="1" id="KW-0472">Membrane</keyword>
<feature type="transmembrane region" description="Helical" evidence="1">
    <location>
        <begin position="7"/>
        <end position="27"/>
    </location>
</feature>
<proteinExistence type="predicted"/>
<dbReference type="EMBL" id="JJMP01000001">
    <property type="protein sequence ID" value="RYC52815.1"/>
    <property type="molecule type" value="Genomic_DNA"/>
</dbReference>
<comment type="caution">
    <text evidence="2">The sequence shown here is derived from an EMBL/GenBank/DDBJ whole genome shotgun (WGS) entry which is preliminary data.</text>
</comment>
<sequence>MKTRTRLFLTVLATVIGGLCLVLYTTLSQDILFEGMSFCSSSTMDLTLGTLAMFTSAVLTGFISSLIVVRDNFWPHFFISLFIVGKLSMVALCGQWGGPLWFESGVHLSLLGGLWLGCYGAIKFPLAPV</sequence>
<name>A0A444VPS3_9FLAO</name>
<dbReference type="AlphaFoldDB" id="A0A444VPS3"/>
<evidence type="ECO:0000256" key="1">
    <source>
        <dbReference type="SAM" id="Phobius"/>
    </source>
</evidence>
<feature type="transmembrane region" description="Helical" evidence="1">
    <location>
        <begin position="47"/>
        <end position="69"/>
    </location>
</feature>
<protein>
    <submittedName>
        <fullName evidence="2">Uncharacterized protein</fullName>
    </submittedName>
</protein>
<keyword evidence="1" id="KW-0812">Transmembrane</keyword>
<feature type="transmembrane region" description="Helical" evidence="1">
    <location>
        <begin position="76"/>
        <end position="98"/>
    </location>
</feature>